<evidence type="ECO:0000256" key="1">
    <source>
        <dbReference type="SAM" id="MobiDB-lite"/>
    </source>
</evidence>
<name>A0AAD6XQN4_9AGAR</name>
<organism evidence="2 3">
    <name type="scientific">Mycena belliarum</name>
    <dbReference type="NCBI Taxonomy" id="1033014"/>
    <lineage>
        <taxon>Eukaryota</taxon>
        <taxon>Fungi</taxon>
        <taxon>Dikarya</taxon>
        <taxon>Basidiomycota</taxon>
        <taxon>Agaricomycotina</taxon>
        <taxon>Agaricomycetes</taxon>
        <taxon>Agaricomycetidae</taxon>
        <taxon>Agaricales</taxon>
        <taxon>Marasmiineae</taxon>
        <taxon>Mycenaceae</taxon>
        <taxon>Mycena</taxon>
    </lineage>
</organism>
<feature type="compositionally biased region" description="Pro residues" evidence="1">
    <location>
        <begin position="40"/>
        <end position="52"/>
    </location>
</feature>
<reference evidence="2" key="1">
    <citation type="submission" date="2023-03" db="EMBL/GenBank/DDBJ databases">
        <title>Massive genome expansion in bonnet fungi (Mycena s.s.) driven by repeated elements and novel gene families across ecological guilds.</title>
        <authorList>
            <consortium name="Lawrence Berkeley National Laboratory"/>
            <person name="Harder C.B."/>
            <person name="Miyauchi S."/>
            <person name="Viragh M."/>
            <person name="Kuo A."/>
            <person name="Thoen E."/>
            <person name="Andreopoulos B."/>
            <person name="Lu D."/>
            <person name="Skrede I."/>
            <person name="Drula E."/>
            <person name="Henrissat B."/>
            <person name="Morin E."/>
            <person name="Kohler A."/>
            <person name="Barry K."/>
            <person name="LaButti K."/>
            <person name="Morin E."/>
            <person name="Salamov A."/>
            <person name="Lipzen A."/>
            <person name="Mereny Z."/>
            <person name="Hegedus B."/>
            <person name="Baldrian P."/>
            <person name="Stursova M."/>
            <person name="Weitz H."/>
            <person name="Taylor A."/>
            <person name="Grigoriev I.V."/>
            <person name="Nagy L.G."/>
            <person name="Martin F."/>
            <person name="Kauserud H."/>
        </authorList>
    </citation>
    <scope>NUCLEOTIDE SEQUENCE</scope>
    <source>
        <strain evidence="2">CBHHK173m</strain>
    </source>
</reference>
<proteinExistence type="predicted"/>
<feature type="region of interest" description="Disordered" evidence="1">
    <location>
        <begin position="98"/>
        <end position="328"/>
    </location>
</feature>
<comment type="caution">
    <text evidence="2">The sequence shown here is derived from an EMBL/GenBank/DDBJ whole genome shotgun (WGS) entry which is preliminary data.</text>
</comment>
<feature type="compositionally biased region" description="Pro residues" evidence="1">
    <location>
        <begin position="258"/>
        <end position="271"/>
    </location>
</feature>
<feature type="compositionally biased region" description="Low complexity" evidence="1">
    <location>
        <begin position="121"/>
        <end position="136"/>
    </location>
</feature>
<feature type="compositionally biased region" description="Low complexity" evidence="1">
    <location>
        <begin position="208"/>
        <end position="224"/>
    </location>
</feature>
<dbReference type="EMBL" id="JARJCN010000033">
    <property type="protein sequence ID" value="KAJ7085756.1"/>
    <property type="molecule type" value="Genomic_DNA"/>
</dbReference>
<evidence type="ECO:0000313" key="3">
    <source>
        <dbReference type="Proteomes" id="UP001222325"/>
    </source>
</evidence>
<keyword evidence="3" id="KW-1185">Reference proteome</keyword>
<evidence type="ECO:0008006" key="4">
    <source>
        <dbReference type="Google" id="ProtNLM"/>
    </source>
</evidence>
<gene>
    <name evidence="2" type="ORF">B0H15DRAFT_1023349</name>
</gene>
<feature type="compositionally biased region" description="Polar residues" evidence="1">
    <location>
        <begin position="1"/>
        <end position="12"/>
    </location>
</feature>
<evidence type="ECO:0000313" key="2">
    <source>
        <dbReference type="EMBL" id="KAJ7085756.1"/>
    </source>
</evidence>
<feature type="region of interest" description="Disordered" evidence="1">
    <location>
        <begin position="363"/>
        <end position="392"/>
    </location>
</feature>
<dbReference type="Proteomes" id="UP001222325">
    <property type="component" value="Unassembled WGS sequence"/>
</dbReference>
<dbReference type="Gene3D" id="1.10.238.10">
    <property type="entry name" value="EF-hand"/>
    <property type="match status" value="1"/>
</dbReference>
<feature type="region of interest" description="Disordered" evidence="1">
    <location>
        <begin position="1"/>
        <end position="59"/>
    </location>
</feature>
<feature type="compositionally biased region" description="Low complexity" evidence="1">
    <location>
        <begin position="279"/>
        <end position="321"/>
    </location>
</feature>
<accession>A0AAD6XQN4</accession>
<feature type="compositionally biased region" description="Low complexity" evidence="1">
    <location>
        <begin position="177"/>
        <end position="188"/>
    </location>
</feature>
<dbReference type="AlphaFoldDB" id="A0AAD6XQN4"/>
<sequence length="462" mass="48909">MPVTASSLQSRISAFESLSGPGQRDPAVLQTPIAPRVIPSTPPRVSPSPSPPNLGRKSSLLDLKIDLRDWVVADGSPPRTNGFKKTPTQAAFNGADDALIHFSPPKPSKVQAPPLPPRKPSLASLRAAASSSSSSLPMTKRIPPPPVRRGDSLTVEHTYPPPGLALDISPRGHTHGSSISSFHSVSLSDRSPSPATPGFPQHATHTGSSAESFEELSASAALASPGTAATISHDWERAMARRGQVPPKLPARPSNPTVLPPPVRRAAPAPPLTSDRASLRSVASSSSISTSFSLSGASTSTSKSPSPASKFSPLSQLTARPTPIPPAPRARYDALFSSLLSAHAPQRPALLAPRRRTAAGWRGLSVDLIRDPTSPGPPEDEGKDGEKEKERDALPGPVVRVLWCRSRLPLSMLSAIWTECDPLRTGALDRDAFARGMWRIDEELRRVAAASTPSSARRRGLR</sequence>
<dbReference type="InterPro" id="IPR011992">
    <property type="entry name" value="EF-hand-dom_pair"/>
</dbReference>
<protein>
    <recommendedName>
        <fullName evidence="4">EH domain-containing protein</fullName>
    </recommendedName>
</protein>
<dbReference type="SUPFAM" id="SSF47473">
    <property type="entry name" value="EF-hand"/>
    <property type="match status" value="1"/>
</dbReference>